<feature type="transmembrane region" description="Helical" evidence="9">
    <location>
        <begin position="363"/>
        <end position="387"/>
    </location>
</feature>
<feature type="domain" description="Potassium channel" evidence="10">
    <location>
        <begin position="203"/>
        <end position="275"/>
    </location>
</feature>
<evidence type="ECO:0000256" key="2">
    <source>
        <dbReference type="ARBA" id="ARBA00022448"/>
    </source>
</evidence>
<comment type="subcellular location">
    <subcellularLocation>
        <location evidence="1">Membrane</location>
        <topology evidence="1">Multi-pass membrane protein</topology>
    </subcellularLocation>
</comment>
<dbReference type="InterPro" id="IPR003280">
    <property type="entry name" value="2pore_dom_K_chnl"/>
</dbReference>
<feature type="transmembrane region" description="Helical" evidence="9">
    <location>
        <begin position="39"/>
        <end position="61"/>
    </location>
</feature>
<evidence type="ECO:0000256" key="3">
    <source>
        <dbReference type="ARBA" id="ARBA00022692"/>
    </source>
</evidence>
<dbReference type="GO" id="GO:0030322">
    <property type="term" value="P:stabilization of membrane potential"/>
    <property type="evidence" value="ECO:0007669"/>
    <property type="project" value="TreeGrafter"/>
</dbReference>
<feature type="transmembrane region" description="Helical" evidence="9">
    <location>
        <begin position="85"/>
        <end position="108"/>
    </location>
</feature>
<dbReference type="GO" id="GO:0022841">
    <property type="term" value="F:potassium ion leak channel activity"/>
    <property type="evidence" value="ECO:0007669"/>
    <property type="project" value="TreeGrafter"/>
</dbReference>
<feature type="transmembrane region" description="Helical" evidence="9">
    <location>
        <begin position="254"/>
        <end position="278"/>
    </location>
</feature>
<evidence type="ECO:0000256" key="7">
    <source>
        <dbReference type="ARBA" id="ARBA00023303"/>
    </source>
</evidence>
<keyword evidence="2" id="KW-0813">Transport</keyword>
<evidence type="ECO:0000256" key="9">
    <source>
        <dbReference type="SAM" id="Phobius"/>
    </source>
</evidence>
<feature type="transmembrane region" description="Helical" evidence="9">
    <location>
        <begin position="399"/>
        <end position="417"/>
    </location>
</feature>
<feature type="domain" description="Potassium channel" evidence="10">
    <location>
        <begin position="372"/>
        <end position="449"/>
    </location>
</feature>
<evidence type="ECO:0000256" key="5">
    <source>
        <dbReference type="ARBA" id="ARBA00023065"/>
    </source>
</evidence>
<feature type="transmembrane region" description="Helical" evidence="9">
    <location>
        <begin position="155"/>
        <end position="177"/>
    </location>
</feature>
<feature type="transmembrane region" description="Helical" evidence="9">
    <location>
        <begin position="120"/>
        <end position="143"/>
    </location>
</feature>
<dbReference type="SUPFAM" id="SSF81324">
    <property type="entry name" value="Voltage-gated potassium channels"/>
    <property type="match status" value="2"/>
</dbReference>
<proteinExistence type="predicted"/>
<evidence type="ECO:0000256" key="1">
    <source>
        <dbReference type="ARBA" id="ARBA00004141"/>
    </source>
</evidence>
<organism evidence="11 12">
    <name type="scientific">Macrolepiota fuliginosa MF-IS2</name>
    <dbReference type="NCBI Taxonomy" id="1400762"/>
    <lineage>
        <taxon>Eukaryota</taxon>
        <taxon>Fungi</taxon>
        <taxon>Dikarya</taxon>
        <taxon>Basidiomycota</taxon>
        <taxon>Agaricomycotina</taxon>
        <taxon>Agaricomycetes</taxon>
        <taxon>Agaricomycetidae</taxon>
        <taxon>Agaricales</taxon>
        <taxon>Agaricineae</taxon>
        <taxon>Agaricaceae</taxon>
        <taxon>Macrolepiota</taxon>
    </lineage>
</organism>
<keyword evidence="3 9" id="KW-0812">Transmembrane</keyword>
<keyword evidence="12" id="KW-1185">Reference proteome</keyword>
<gene>
    <name evidence="11" type="ORF">P691DRAFT_677199</name>
</gene>
<keyword evidence="5" id="KW-0406">Ion transport</keyword>
<keyword evidence="7 11" id="KW-0407">Ion channel</keyword>
<evidence type="ECO:0000256" key="6">
    <source>
        <dbReference type="ARBA" id="ARBA00023136"/>
    </source>
</evidence>
<evidence type="ECO:0000256" key="8">
    <source>
        <dbReference type="SAM" id="MobiDB-lite"/>
    </source>
</evidence>
<sequence length="683" mass="76904">MKQGKHGGLSMTRHTSHHREEGPFGVEGEEELAYYQPTLWWFTSVVFPLIAGTFGPIANLFSVCGLAQPWRQIKATGAHITDPGWILALNTTSLVLALVANLLLLFNFAKRISYKLAQPFTIIFWYTSSSLLVIPIALTHTIFLHPDHILSQSYHYAFISTIIYFIISTLLLFNLIGTYTFHAYPASFAQLTMAQRTLMLQTIIFSLYLALGAGVFSAIEDWSFNDALYWADYTLLTIGLGSDFPLMKTAGRMLLFPFAAIGIIFVGLVVSSVQGLVLERGKVRITKRHLETERRRWEAIIDGQSATITRERELRKFGKAREKCLAKVTKLREEEEEEDTVWRRREFELMRYIEMNAARMQKYIALAFSVGVFVLVWVGGSVVFWALENNGADWTYPESLFFSYTSILTIGYGDFFPTTNASRPFFVIWSLVAIPAVTVLISNMGQTVVKGVDEATVWLGQRSILPERVGSKRHEDGKKEDEGKESEGMRERVGQELGKENGGGEGVEEGVKTEAVEEVKEGVSTSATVKVRDGVEIATGDATEGQSTTEAPLAMLMARLAHEISHIARDVSERSNMRYAWHEWVRWLKLMDEASERLDVISGWSVNFRMRSLSRVTVGGEGEEEGTESGGRGVEVWRWTWLDDHGPLFSARTEAQWVLDRLCLLLERVAEQCVEEVREGGGR</sequence>
<keyword evidence="4 9" id="KW-1133">Transmembrane helix</keyword>
<dbReference type="InterPro" id="IPR013099">
    <property type="entry name" value="K_chnl_dom"/>
</dbReference>
<protein>
    <submittedName>
        <fullName evidence="11">Voltage-gated potassium channel</fullName>
    </submittedName>
</protein>
<evidence type="ECO:0000259" key="10">
    <source>
        <dbReference type="Pfam" id="PF07885"/>
    </source>
</evidence>
<feature type="region of interest" description="Disordered" evidence="8">
    <location>
        <begin position="469"/>
        <end position="512"/>
    </location>
</feature>
<dbReference type="EMBL" id="MU151358">
    <property type="protein sequence ID" value="KAF9444656.1"/>
    <property type="molecule type" value="Genomic_DNA"/>
</dbReference>
<evidence type="ECO:0000313" key="11">
    <source>
        <dbReference type="EMBL" id="KAF9444656.1"/>
    </source>
</evidence>
<evidence type="ECO:0000256" key="4">
    <source>
        <dbReference type="ARBA" id="ARBA00022989"/>
    </source>
</evidence>
<accession>A0A9P5X7A2</accession>
<dbReference type="PANTHER" id="PTHR11003">
    <property type="entry name" value="POTASSIUM CHANNEL, SUBFAMILY K"/>
    <property type="match status" value="1"/>
</dbReference>
<dbReference type="Proteomes" id="UP000807342">
    <property type="component" value="Unassembled WGS sequence"/>
</dbReference>
<dbReference type="AlphaFoldDB" id="A0A9P5X7A2"/>
<dbReference type="GO" id="GO:0015271">
    <property type="term" value="F:outward rectifier potassium channel activity"/>
    <property type="evidence" value="ECO:0007669"/>
    <property type="project" value="TreeGrafter"/>
</dbReference>
<reference evidence="11" key="1">
    <citation type="submission" date="2020-11" db="EMBL/GenBank/DDBJ databases">
        <authorList>
            <consortium name="DOE Joint Genome Institute"/>
            <person name="Ahrendt S."/>
            <person name="Riley R."/>
            <person name="Andreopoulos W."/>
            <person name="Labutti K."/>
            <person name="Pangilinan J."/>
            <person name="Ruiz-Duenas F.J."/>
            <person name="Barrasa J.M."/>
            <person name="Sanchez-Garcia M."/>
            <person name="Camarero S."/>
            <person name="Miyauchi S."/>
            <person name="Serrano A."/>
            <person name="Linde D."/>
            <person name="Babiker R."/>
            <person name="Drula E."/>
            <person name="Ayuso-Fernandez I."/>
            <person name="Pacheco R."/>
            <person name="Padilla G."/>
            <person name="Ferreira P."/>
            <person name="Barriuso J."/>
            <person name="Kellner H."/>
            <person name="Castanera R."/>
            <person name="Alfaro M."/>
            <person name="Ramirez L."/>
            <person name="Pisabarro A.G."/>
            <person name="Kuo A."/>
            <person name="Tritt A."/>
            <person name="Lipzen A."/>
            <person name="He G."/>
            <person name="Yan M."/>
            <person name="Ng V."/>
            <person name="Cullen D."/>
            <person name="Martin F."/>
            <person name="Rosso M.-N."/>
            <person name="Henrissat B."/>
            <person name="Hibbett D."/>
            <person name="Martinez A.T."/>
            <person name="Grigoriev I.V."/>
        </authorList>
    </citation>
    <scope>NUCLEOTIDE SEQUENCE</scope>
    <source>
        <strain evidence="11">MF-IS2</strain>
    </source>
</reference>
<feature type="transmembrane region" description="Helical" evidence="9">
    <location>
        <begin position="198"/>
        <end position="219"/>
    </location>
</feature>
<name>A0A9P5X7A2_9AGAR</name>
<comment type="caution">
    <text evidence="11">The sequence shown here is derived from an EMBL/GenBank/DDBJ whole genome shotgun (WGS) entry which is preliminary data.</text>
</comment>
<dbReference type="Gene3D" id="1.10.287.70">
    <property type="match status" value="2"/>
</dbReference>
<dbReference type="PANTHER" id="PTHR11003:SF342">
    <property type="entry name" value="OUTWARD-RECTIFIER POTASSIUM CHANNEL TOK1"/>
    <property type="match status" value="1"/>
</dbReference>
<keyword evidence="6 9" id="KW-0472">Membrane</keyword>
<dbReference type="OrthoDB" id="297496at2759"/>
<feature type="compositionally biased region" description="Basic and acidic residues" evidence="8">
    <location>
        <begin position="469"/>
        <end position="499"/>
    </location>
</feature>
<feature type="region of interest" description="Disordered" evidence="8">
    <location>
        <begin position="1"/>
        <end position="22"/>
    </location>
</feature>
<dbReference type="GO" id="GO:0005886">
    <property type="term" value="C:plasma membrane"/>
    <property type="evidence" value="ECO:0007669"/>
    <property type="project" value="TreeGrafter"/>
</dbReference>
<feature type="transmembrane region" description="Helical" evidence="9">
    <location>
        <begin position="424"/>
        <end position="442"/>
    </location>
</feature>
<evidence type="ECO:0000313" key="12">
    <source>
        <dbReference type="Proteomes" id="UP000807342"/>
    </source>
</evidence>
<dbReference type="Pfam" id="PF07885">
    <property type="entry name" value="Ion_trans_2"/>
    <property type="match status" value="2"/>
</dbReference>